<feature type="domain" description="Tetratrico peptide repeat group 5" evidence="1">
    <location>
        <begin position="41"/>
        <end position="155"/>
    </location>
</feature>
<protein>
    <submittedName>
        <fullName evidence="2">Tetratricopeptide repeat protein</fullName>
    </submittedName>
</protein>
<dbReference type="Proteomes" id="UP000561011">
    <property type="component" value="Unassembled WGS sequence"/>
</dbReference>
<dbReference type="AlphaFoldDB" id="A0A853EP38"/>
<name>A0A853EP38_9MICO</name>
<evidence type="ECO:0000259" key="1">
    <source>
        <dbReference type="Pfam" id="PF12688"/>
    </source>
</evidence>
<proteinExistence type="predicted"/>
<evidence type="ECO:0000313" key="3">
    <source>
        <dbReference type="Proteomes" id="UP000561011"/>
    </source>
</evidence>
<gene>
    <name evidence="2" type="ORF">HZZ10_00685</name>
</gene>
<dbReference type="InterPro" id="IPR041656">
    <property type="entry name" value="TPR_5"/>
</dbReference>
<organism evidence="2 3">
    <name type="scientific">Sanguibacter inulinus</name>
    <dbReference type="NCBI Taxonomy" id="60922"/>
    <lineage>
        <taxon>Bacteria</taxon>
        <taxon>Bacillati</taxon>
        <taxon>Actinomycetota</taxon>
        <taxon>Actinomycetes</taxon>
        <taxon>Micrococcales</taxon>
        <taxon>Sanguibacteraceae</taxon>
        <taxon>Sanguibacter</taxon>
    </lineage>
</organism>
<dbReference type="RefSeq" id="WP_056134954.1">
    <property type="nucleotide sequence ID" value="NZ_JACBYE010000001.1"/>
</dbReference>
<reference evidence="2 3" key="1">
    <citation type="submission" date="2020-07" db="EMBL/GenBank/DDBJ databases">
        <title>MOT database genomes.</title>
        <authorList>
            <person name="Joseph S."/>
            <person name="Aduse-Opoku J."/>
            <person name="Hashim A."/>
            <person name="Wade W."/>
            <person name="Curtis M."/>
        </authorList>
    </citation>
    <scope>NUCLEOTIDE SEQUENCE [LARGE SCALE GENOMIC DNA]</scope>
    <source>
        <strain evidence="2 3">DSM 100099</strain>
    </source>
</reference>
<dbReference type="EMBL" id="JACBYE010000001">
    <property type="protein sequence ID" value="NYS92057.1"/>
    <property type="molecule type" value="Genomic_DNA"/>
</dbReference>
<keyword evidence="3" id="KW-1185">Reference proteome</keyword>
<sequence length="161" mass="17506">MDISWDQRVDEYWAAADDEHPEQALDAMRELVAERGAEDPDALYEWASVHDFLGLETEAVPLYRAALDRGLSGDRAPRAVVQLASSLRNVGEPEAAVDLLRTVDEPSLGAAPQAFLALALRDAGRPDEALRVALLALAPTLPEYGRSVTAYAEELTAPPRD</sequence>
<dbReference type="Pfam" id="PF12688">
    <property type="entry name" value="TPR_5"/>
    <property type="match status" value="1"/>
</dbReference>
<comment type="caution">
    <text evidence="2">The sequence shown here is derived from an EMBL/GenBank/DDBJ whole genome shotgun (WGS) entry which is preliminary data.</text>
</comment>
<accession>A0A853EP38</accession>
<dbReference type="InterPro" id="IPR011990">
    <property type="entry name" value="TPR-like_helical_dom_sf"/>
</dbReference>
<dbReference type="Gene3D" id="1.25.40.10">
    <property type="entry name" value="Tetratricopeptide repeat domain"/>
    <property type="match status" value="1"/>
</dbReference>
<dbReference type="SUPFAM" id="SSF48452">
    <property type="entry name" value="TPR-like"/>
    <property type="match status" value="1"/>
</dbReference>
<evidence type="ECO:0000313" key="2">
    <source>
        <dbReference type="EMBL" id="NYS92057.1"/>
    </source>
</evidence>